<reference evidence="2 3" key="1">
    <citation type="journal article" date="2013" name="Genome Announc.">
        <title>Draft Genome Sequence of Strain JLT2015T, Belonging to the Family Sphingomonadaceae of the Alphaproteobacteria.</title>
        <authorList>
            <person name="Tang K."/>
            <person name="Liu K."/>
            <person name="Li S."/>
            <person name="Jiao N."/>
        </authorList>
    </citation>
    <scope>NUCLEOTIDE SEQUENCE [LARGE SCALE GENOMIC DNA]</scope>
    <source>
        <strain evidence="2 3">JLT2015</strain>
    </source>
</reference>
<organism evidence="2 3">
    <name type="scientific">Pacificimonas flava</name>
    <dbReference type="NCBI Taxonomy" id="1234595"/>
    <lineage>
        <taxon>Bacteria</taxon>
        <taxon>Pseudomonadati</taxon>
        <taxon>Pseudomonadota</taxon>
        <taxon>Alphaproteobacteria</taxon>
        <taxon>Sphingomonadales</taxon>
        <taxon>Sphingosinicellaceae</taxon>
        <taxon>Pacificimonas</taxon>
    </lineage>
</organism>
<feature type="compositionally biased region" description="Basic and acidic residues" evidence="1">
    <location>
        <begin position="244"/>
        <end position="253"/>
    </location>
</feature>
<accession>M2TC59</accession>
<proteinExistence type="predicted"/>
<dbReference type="EMBL" id="AMRV01000001">
    <property type="protein sequence ID" value="EMD84219.1"/>
    <property type="molecule type" value="Genomic_DNA"/>
</dbReference>
<sequence>MAGGRLTADIAIDAREQAVKTDYDISLSPTSMGKLLAHFGAEEAGTTGTLSGRIQLSGTGDSLRQSLAASSGRIALIMPSGTLMTGSAQLAELDIGTFVQKMFEDELKEPVEINCGLIAFTVQNGLAAADPILIDTKKNVILGRGGFSFRDERLDLAVRADAKTFSLFSGQSPVAVSGYFGQPSINPISGDLVGRAGAALGLAVVATPVAGLLAFVDPGDAKSAACAPILAGANSSAQKTSSGEPRDDVRDGTTAKNGRDRR</sequence>
<dbReference type="PANTHER" id="PTHR30441:SF9">
    <property type="entry name" value="ASMA FAMILY PROTEIN YHJG"/>
    <property type="match status" value="1"/>
</dbReference>
<keyword evidence="3" id="KW-1185">Reference proteome</keyword>
<evidence type="ECO:0000313" key="2">
    <source>
        <dbReference type="EMBL" id="EMD84219.1"/>
    </source>
</evidence>
<name>M2TC59_9SPHN</name>
<feature type="region of interest" description="Disordered" evidence="1">
    <location>
        <begin position="233"/>
        <end position="262"/>
    </location>
</feature>
<dbReference type="GO" id="GO:0005886">
    <property type="term" value="C:plasma membrane"/>
    <property type="evidence" value="ECO:0007669"/>
    <property type="project" value="TreeGrafter"/>
</dbReference>
<evidence type="ECO:0000256" key="1">
    <source>
        <dbReference type="SAM" id="MobiDB-lite"/>
    </source>
</evidence>
<comment type="caution">
    <text evidence="2">The sequence shown here is derived from an EMBL/GenBank/DDBJ whole genome shotgun (WGS) entry which is preliminary data.</text>
</comment>
<dbReference type="InterPro" id="IPR052894">
    <property type="entry name" value="AsmA-related"/>
</dbReference>
<dbReference type="Proteomes" id="UP000011717">
    <property type="component" value="Unassembled WGS sequence"/>
</dbReference>
<dbReference type="AlphaFoldDB" id="M2TC59"/>
<dbReference type="PANTHER" id="PTHR30441">
    <property type="entry name" value="DUF748 DOMAIN-CONTAINING PROTEIN"/>
    <property type="match status" value="1"/>
</dbReference>
<dbReference type="PATRIC" id="fig|1234595.3.peg.148"/>
<protein>
    <submittedName>
        <fullName evidence="2">Uncharacterized protein</fullName>
    </submittedName>
</protein>
<gene>
    <name evidence="2" type="ORF">C725_0149</name>
</gene>
<feature type="compositionally biased region" description="Polar residues" evidence="1">
    <location>
        <begin position="233"/>
        <end position="243"/>
    </location>
</feature>
<dbReference type="GO" id="GO:0090313">
    <property type="term" value="P:regulation of protein targeting to membrane"/>
    <property type="evidence" value="ECO:0007669"/>
    <property type="project" value="TreeGrafter"/>
</dbReference>
<evidence type="ECO:0000313" key="3">
    <source>
        <dbReference type="Proteomes" id="UP000011717"/>
    </source>
</evidence>